<accession>A0A8C4N8S6</accession>
<name>A0A8C4N8S6_EPTBU</name>
<dbReference type="PANTHER" id="PTHR21229">
    <property type="entry name" value="LUNG SEVEN TRANSMEMBRANE RECEPTOR"/>
    <property type="match status" value="1"/>
</dbReference>
<feature type="chain" id="PRO_5034084675" description="Legume lectin domain-containing protein" evidence="1">
    <location>
        <begin position="28"/>
        <end position="247"/>
    </location>
</feature>
<dbReference type="InterPro" id="IPR009637">
    <property type="entry name" value="GPR107/GPR108-like"/>
</dbReference>
<organism evidence="2 3">
    <name type="scientific">Eptatretus burgeri</name>
    <name type="common">Inshore hagfish</name>
    <dbReference type="NCBI Taxonomy" id="7764"/>
    <lineage>
        <taxon>Eukaryota</taxon>
        <taxon>Metazoa</taxon>
        <taxon>Chordata</taxon>
        <taxon>Craniata</taxon>
        <taxon>Vertebrata</taxon>
        <taxon>Cyclostomata</taxon>
        <taxon>Myxini</taxon>
        <taxon>Myxiniformes</taxon>
        <taxon>Myxinidae</taxon>
        <taxon>Eptatretinae</taxon>
        <taxon>Eptatretus</taxon>
    </lineage>
</organism>
<protein>
    <recommendedName>
        <fullName evidence="4">Legume lectin domain-containing protein</fullName>
    </recommendedName>
</protein>
<dbReference type="Ensembl" id="ENSEBUT00000001009.1">
    <property type="protein sequence ID" value="ENSEBUP00000000703.1"/>
    <property type="gene ID" value="ENSEBUG00000000787.1"/>
</dbReference>
<dbReference type="AlphaFoldDB" id="A0A8C4N8S6"/>
<dbReference type="GeneTree" id="ENSGT00930000152951"/>
<reference evidence="2" key="2">
    <citation type="submission" date="2025-09" db="UniProtKB">
        <authorList>
            <consortium name="Ensembl"/>
        </authorList>
    </citation>
    <scope>IDENTIFICATION</scope>
</reference>
<proteinExistence type="predicted"/>
<keyword evidence="3" id="KW-1185">Reference proteome</keyword>
<dbReference type="OMA" id="WENTHIY"/>
<keyword evidence="1" id="KW-0732">Signal</keyword>
<dbReference type="GO" id="GO:0016020">
    <property type="term" value="C:membrane"/>
    <property type="evidence" value="ECO:0007669"/>
    <property type="project" value="InterPro"/>
</dbReference>
<evidence type="ECO:0000313" key="3">
    <source>
        <dbReference type="Proteomes" id="UP000694388"/>
    </source>
</evidence>
<evidence type="ECO:0008006" key="4">
    <source>
        <dbReference type="Google" id="ProtNLM"/>
    </source>
</evidence>
<sequence length="247" mass="27754">MARLEPTSGFNFLMFVLVASSSLCAQGRIHHLELQNDRRGQVRLMSFGFHRGGYLEVNLTKFAPLFDKRKFGARTFGFSLYQGRNDGLSSYLDEGSSNCVLRNRGKDPITLLTFNFTKSRVIIQPPVNQTGGNLAIYSQKPGEDLPLNGTSKQKPLNSTKTKSIINKETVGNTELPLLKVNGSYHTQFYVRMDKDEHIGLYTLFFHSCEEGKQSAPSPIPFNLGAIFNDSNFIQLTLNFNRICISDQ</sequence>
<dbReference type="PANTHER" id="PTHR21229:SF2">
    <property type="entry name" value="RE59932P"/>
    <property type="match status" value="1"/>
</dbReference>
<reference evidence="2" key="1">
    <citation type="submission" date="2025-08" db="UniProtKB">
        <authorList>
            <consortium name="Ensembl"/>
        </authorList>
    </citation>
    <scope>IDENTIFICATION</scope>
</reference>
<evidence type="ECO:0000256" key="1">
    <source>
        <dbReference type="SAM" id="SignalP"/>
    </source>
</evidence>
<feature type="signal peptide" evidence="1">
    <location>
        <begin position="1"/>
        <end position="27"/>
    </location>
</feature>
<dbReference type="GO" id="GO:0005794">
    <property type="term" value="C:Golgi apparatus"/>
    <property type="evidence" value="ECO:0007669"/>
    <property type="project" value="TreeGrafter"/>
</dbReference>
<dbReference type="Proteomes" id="UP000694388">
    <property type="component" value="Unplaced"/>
</dbReference>
<evidence type="ECO:0000313" key="2">
    <source>
        <dbReference type="Ensembl" id="ENSEBUP00000000703.1"/>
    </source>
</evidence>